<dbReference type="PANTHER" id="PTHR32116:SF12">
    <property type="entry name" value="GALACTURONOSYLTRANSFERASE 7-RELATED"/>
    <property type="match status" value="1"/>
</dbReference>
<gene>
    <name evidence="1" type="ORF">V6N11_044463</name>
</gene>
<protein>
    <submittedName>
        <fullName evidence="1">Uncharacterized protein</fullName>
    </submittedName>
</protein>
<dbReference type="InterPro" id="IPR029993">
    <property type="entry name" value="GAUT"/>
</dbReference>
<evidence type="ECO:0000313" key="2">
    <source>
        <dbReference type="Proteomes" id="UP001396334"/>
    </source>
</evidence>
<evidence type="ECO:0000313" key="1">
    <source>
        <dbReference type="EMBL" id="KAK9011617.1"/>
    </source>
</evidence>
<reference evidence="1 2" key="1">
    <citation type="journal article" date="2024" name="G3 (Bethesda)">
        <title>Genome assembly of Hibiscus sabdariffa L. provides insights into metabolisms of medicinal natural products.</title>
        <authorList>
            <person name="Kim T."/>
        </authorList>
    </citation>
    <scope>NUCLEOTIDE SEQUENCE [LARGE SCALE GENOMIC DNA]</scope>
    <source>
        <strain evidence="1">TK-2024</strain>
        <tissue evidence="1">Old leaves</tissue>
    </source>
</reference>
<dbReference type="Pfam" id="PF25557">
    <property type="entry name" value="GAUT_1"/>
    <property type="match status" value="1"/>
</dbReference>
<dbReference type="PANTHER" id="PTHR32116">
    <property type="entry name" value="GALACTURONOSYLTRANSFERASE 4-RELATED"/>
    <property type="match status" value="1"/>
</dbReference>
<sequence length="488" mass="56113">MIAMRYPKKNVQLLMNSEFALPYSNKFPLPSIISCPDKCEEAFYCSKSCTKVDRLIENHLIAYFVLESNFTILRYRKLKASHLGEHEKIAYSILGTGRISSDGTAIVALFIGPIGYSKSRLPILSKLTRKRQNQISHGNSTRAIRGIKEDFKEIRERQNVGLEQMCVVKDEDTKVELTDSIESNRDLAVASMVEGRFVNEAENETCSRNTTLKFQRQNGVQVVIQPITNRNTGNVHGKLRARAGVDENMVLCELKYEGYCIWHEENREAMQDFMGKELKNQLFVVMVYYPSVLKIPIQNKLSGELKQNIQEFEHVFGKSTIDSDLSREIRKKSQGMEATRARFNLVTLDCNDVDKKFGQIFDLIEGESNFHLKQSALLYQLVVQTMSKSLHYVSTRLTLKYFRNHLFDKELCGKFSDLTLQHYEFVHQYYLINNEKILTLEYREFTAKIACVDAQVPKDNVVENGNNQDIEAKGSSIYIKVLLLDETL</sequence>
<name>A0ABR2RFZ5_9ROSI</name>
<organism evidence="1 2">
    <name type="scientific">Hibiscus sabdariffa</name>
    <name type="common">roselle</name>
    <dbReference type="NCBI Taxonomy" id="183260"/>
    <lineage>
        <taxon>Eukaryota</taxon>
        <taxon>Viridiplantae</taxon>
        <taxon>Streptophyta</taxon>
        <taxon>Embryophyta</taxon>
        <taxon>Tracheophyta</taxon>
        <taxon>Spermatophyta</taxon>
        <taxon>Magnoliopsida</taxon>
        <taxon>eudicotyledons</taxon>
        <taxon>Gunneridae</taxon>
        <taxon>Pentapetalae</taxon>
        <taxon>rosids</taxon>
        <taxon>malvids</taxon>
        <taxon>Malvales</taxon>
        <taxon>Malvaceae</taxon>
        <taxon>Malvoideae</taxon>
        <taxon>Hibiscus</taxon>
    </lineage>
</organism>
<keyword evidence="2" id="KW-1185">Reference proteome</keyword>
<dbReference type="EMBL" id="JBBPBN010000023">
    <property type="protein sequence ID" value="KAK9011617.1"/>
    <property type="molecule type" value="Genomic_DNA"/>
</dbReference>
<comment type="caution">
    <text evidence="1">The sequence shown here is derived from an EMBL/GenBank/DDBJ whole genome shotgun (WGS) entry which is preliminary data.</text>
</comment>
<proteinExistence type="predicted"/>
<accession>A0ABR2RFZ5</accession>
<dbReference type="Proteomes" id="UP001396334">
    <property type="component" value="Unassembled WGS sequence"/>
</dbReference>